<dbReference type="GO" id="GO:0005524">
    <property type="term" value="F:ATP binding"/>
    <property type="evidence" value="ECO:0007669"/>
    <property type="project" value="UniProtKB-KW"/>
</dbReference>
<dbReference type="GO" id="GO:0016874">
    <property type="term" value="F:ligase activity"/>
    <property type="evidence" value="ECO:0007669"/>
    <property type="project" value="UniProtKB-KW"/>
</dbReference>
<evidence type="ECO:0000256" key="3">
    <source>
        <dbReference type="ARBA" id="ARBA00022755"/>
    </source>
</evidence>
<dbReference type="Proteomes" id="UP000485562">
    <property type="component" value="Unassembled WGS sequence"/>
</dbReference>
<dbReference type="SUPFAM" id="SSF82697">
    <property type="entry name" value="PurS-like"/>
    <property type="match status" value="2"/>
</dbReference>
<comment type="caution">
    <text evidence="5">The sequence shown here is derived from an EMBL/GenBank/DDBJ whole genome shotgun (WGS) entry which is preliminary data.</text>
</comment>
<dbReference type="InterPro" id="IPR003850">
    <property type="entry name" value="PurS"/>
</dbReference>
<protein>
    <submittedName>
        <fullName evidence="5">Phosphoribosylformylglycinamidine synthase</fullName>
    </submittedName>
</protein>
<dbReference type="EMBL" id="MWDQ01000078">
    <property type="protein sequence ID" value="OQB73501.1"/>
    <property type="molecule type" value="Genomic_DNA"/>
</dbReference>
<evidence type="ECO:0000313" key="5">
    <source>
        <dbReference type="EMBL" id="OQB73501.1"/>
    </source>
</evidence>
<dbReference type="Gene3D" id="3.30.1280.10">
    <property type="entry name" value="Phosphoribosylformylglycinamidine synthase subunit PurS"/>
    <property type="match status" value="2"/>
</dbReference>
<gene>
    <name evidence="5" type="ORF">BWX89_00938</name>
</gene>
<proteinExistence type="predicted"/>
<dbReference type="GO" id="GO:0006164">
    <property type="term" value="P:purine nucleotide biosynthetic process"/>
    <property type="evidence" value="ECO:0007669"/>
    <property type="project" value="UniProtKB-KW"/>
</dbReference>
<keyword evidence="3" id="KW-0658">Purine biosynthesis</keyword>
<dbReference type="AlphaFoldDB" id="A0A1V6C9E3"/>
<sequence>MMLLKKQDRSTGRFIIFLPPDIFMSAYIIEITLKKNLFDAFGNEILHSIRELGIDGIEKIYVYDVYKVYGDVDISTVRKIGRELLLDSVSQTMKVYRFDSKRKCKNPCVEVWYLPGVSDPVALTAMKGIRDLGIKNQLNINCGKRYEFIGKKLNRKTLETISTKILANTLIHQFIIKGI</sequence>
<evidence type="ECO:0000256" key="2">
    <source>
        <dbReference type="ARBA" id="ARBA00022741"/>
    </source>
</evidence>
<evidence type="ECO:0000256" key="4">
    <source>
        <dbReference type="ARBA" id="ARBA00022840"/>
    </source>
</evidence>
<evidence type="ECO:0000256" key="1">
    <source>
        <dbReference type="ARBA" id="ARBA00022598"/>
    </source>
</evidence>
<keyword evidence="2" id="KW-0547">Nucleotide-binding</keyword>
<organism evidence="5">
    <name type="scientific">candidate division TA06 bacterium ADurb.Bin131</name>
    <dbReference type="NCBI Taxonomy" id="1852827"/>
    <lineage>
        <taxon>Bacteria</taxon>
        <taxon>Bacteria division TA06</taxon>
    </lineage>
</organism>
<reference evidence="5" key="1">
    <citation type="submission" date="2017-02" db="EMBL/GenBank/DDBJ databases">
        <title>Delving into the versatile metabolic prowess of the omnipresent phylum Bacteroidetes.</title>
        <authorList>
            <person name="Nobu M.K."/>
            <person name="Mei R."/>
            <person name="Narihiro T."/>
            <person name="Kuroda K."/>
            <person name="Liu W.-T."/>
        </authorList>
    </citation>
    <scope>NUCLEOTIDE SEQUENCE</scope>
    <source>
        <strain evidence="5">ADurb.Bin131</strain>
    </source>
</reference>
<keyword evidence="4" id="KW-0067">ATP-binding</keyword>
<dbReference type="InterPro" id="IPR036604">
    <property type="entry name" value="PurS-like_sf"/>
</dbReference>
<accession>A0A1V6C9E3</accession>
<keyword evidence="1" id="KW-0436">Ligase</keyword>
<name>A0A1V6C9E3_UNCT6</name>
<dbReference type="Pfam" id="PF02700">
    <property type="entry name" value="PurS"/>
    <property type="match status" value="2"/>
</dbReference>